<accession>X1K7S5</accession>
<dbReference type="AlphaFoldDB" id="X1K7S5"/>
<proteinExistence type="predicted"/>
<reference evidence="1" key="1">
    <citation type="journal article" date="2014" name="Front. Microbiol.">
        <title>High frequency of phylogenetically diverse reductive dehalogenase-homologous genes in deep subseafloor sedimentary metagenomes.</title>
        <authorList>
            <person name="Kawai M."/>
            <person name="Futagami T."/>
            <person name="Toyoda A."/>
            <person name="Takaki Y."/>
            <person name="Nishi S."/>
            <person name="Hori S."/>
            <person name="Arai W."/>
            <person name="Tsubouchi T."/>
            <person name="Morono Y."/>
            <person name="Uchiyama I."/>
            <person name="Ito T."/>
            <person name="Fujiyama A."/>
            <person name="Inagaki F."/>
            <person name="Takami H."/>
        </authorList>
    </citation>
    <scope>NUCLEOTIDE SEQUENCE</scope>
    <source>
        <strain evidence="1">Expedition CK06-06</strain>
    </source>
</reference>
<feature type="non-terminal residue" evidence="1">
    <location>
        <position position="1"/>
    </location>
</feature>
<organism evidence="1">
    <name type="scientific">marine sediment metagenome</name>
    <dbReference type="NCBI Taxonomy" id="412755"/>
    <lineage>
        <taxon>unclassified sequences</taxon>
        <taxon>metagenomes</taxon>
        <taxon>ecological metagenomes</taxon>
    </lineage>
</organism>
<gene>
    <name evidence="1" type="ORF">S03H2_66104</name>
</gene>
<comment type="caution">
    <text evidence="1">The sequence shown here is derived from an EMBL/GenBank/DDBJ whole genome shotgun (WGS) entry which is preliminary data.</text>
</comment>
<name>X1K7S5_9ZZZZ</name>
<protein>
    <submittedName>
        <fullName evidence="1">Uncharacterized protein</fullName>
    </submittedName>
</protein>
<sequence>SENGFAWRMFTVAPGILHTIALDKIREATGIKDKWVRWHDVANIIPKKPGQVQVVLKARKCQMASHI</sequence>
<dbReference type="EMBL" id="BARU01043129">
    <property type="protein sequence ID" value="GAH78138.1"/>
    <property type="molecule type" value="Genomic_DNA"/>
</dbReference>
<evidence type="ECO:0000313" key="1">
    <source>
        <dbReference type="EMBL" id="GAH78138.1"/>
    </source>
</evidence>